<evidence type="ECO:0000313" key="2">
    <source>
        <dbReference type="Proteomes" id="UP000466683"/>
    </source>
</evidence>
<dbReference type="Proteomes" id="UP000466683">
    <property type="component" value="Chromosome"/>
</dbReference>
<evidence type="ECO:0000313" key="1">
    <source>
        <dbReference type="EMBL" id="BBX94339.1"/>
    </source>
</evidence>
<gene>
    <name evidence="1" type="ORF">MBOE_59880</name>
</gene>
<name>A0ABM7J536_9MYCO</name>
<keyword evidence="2" id="KW-1185">Reference proteome</keyword>
<dbReference type="EMBL" id="AP022579">
    <property type="protein sequence ID" value="BBX94339.1"/>
    <property type="molecule type" value="Genomic_DNA"/>
</dbReference>
<accession>A0ABM7J536</accession>
<protein>
    <submittedName>
        <fullName evidence="1">Uncharacterized protein</fullName>
    </submittedName>
</protein>
<proteinExistence type="predicted"/>
<sequence>MHAGGIGQHAIEVEQAGGDLLGQAQHSVLAFADVPSIMRNHREVRGLEHAFGIDPVLNISGTSSTL</sequence>
<organism evidence="1 2">
    <name type="scientific">Mycolicibacterium boenickei</name>
    <dbReference type="NCBI Taxonomy" id="146017"/>
    <lineage>
        <taxon>Bacteria</taxon>
        <taxon>Bacillati</taxon>
        <taxon>Actinomycetota</taxon>
        <taxon>Actinomycetes</taxon>
        <taxon>Mycobacteriales</taxon>
        <taxon>Mycobacteriaceae</taxon>
        <taxon>Mycolicibacterium</taxon>
    </lineage>
</organism>
<reference evidence="1 2" key="1">
    <citation type="journal article" date="2019" name="Emerg. Microbes Infect.">
        <title>Comprehensive subspecies identification of 175 nontuberculous mycobacteria species based on 7547 genomic profiles.</title>
        <authorList>
            <person name="Matsumoto Y."/>
            <person name="Kinjo T."/>
            <person name="Motooka D."/>
            <person name="Nabeya D."/>
            <person name="Jung N."/>
            <person name="Uechi K."/>
            <person name="Horii T."/>
            <person name="Iida T."/>
            <person name="Fujita J."/>
            <person name="Nakamura S."/>
        </authorList>
    </citation>
    <scope>NUCLEOTIDE SEQUENCE [LARGE SCALE GENOMIC DNA]</scope>
    <source>
        <strain evidence="1 2">JCM 15653</strain>
    </source>
</reference>